<dbReference type="GO" id="GO:0003887">
    <property type="term" value="F:DNA-directed DNA polymerase activity"/>
    <property type="evidence" value="ECO:0007669"/>
    <property type="project" value="UniProtKB-KW"/>
</dbReference>
<accession>A0A418Y2J2</accession>
<keyword evidence="10" id="KW-1185">Reference proteome</keyword>
<gene>
    <name evidence="9" type="ORF">D4A39_02625</name>
</gene>
<dbReference type="OrthoDB" id="9811073at2"/>
<evidence type="ECO:0000256" key="6">
    <source>
        <dbReference type="ARBA" id="ARBA00022932"/>
    </source>
</evidence>
<reference evidence="9 10" key="1">
    <citation type="submission" date="2018-09" db="EMBL/GenBank/DDBJ databases">
        <title>Alcanivorax profundi sp. nov., isolated from 1000 m-depth seawater of the Mariana Trench.</title>
        <authorList>
            <person name="Liu J."/>
        </authorList>
    </citation>
    <scope>NUCLEOTIDE SEQUENCE [LARGE SCALE GENOMIC DNA]</scope>
    <source>
        <strain evidence="9 10">MTEO17</strain>
    </source>
</reference>
<feature type="domain" description="DNA polymerase III delta subunit C-terminal" evidence="8">
    <location>
        <begin position="210"/>
        <end position="322"/>
    </location>
</feature>
<evidence type="ECO:0000256" key="3">
    <source>
        <dbReference type="ARBA" id="ARBA00022679"/>
    </source>
</evidence>
<dbReference type="InterPro" id="IPR015199">
    <property type="entry name" value="DNA_pol_III_delta_C"/>
</dbReference>
<evidence type="ECO:0000256" key="7">
    <source>
        <dbReference type="ARBA" id="ARBA00049244"/>
    </source>
</evidence>
<sequence>MAVTAPIQVPCPWHQGEMERLLDQHQQGRLPHALLLSGPRGIGKVRLAESLAQTLLCDNPAGLPCGRCQGCQLSTAGTHPDYHRLSPEDGSKAIKIDQVRQLVSFATRTAQYGGYRVAIIQPAEALNRNAQNALLKTLEEPGNQTLLLLVSHQPSLLLPTIRSRCQQRPLAVPATGQALEWLQGQVSEPESLLDAAQGAPLQALALEQADWFADRRKLLEALVMVAEGRQSPAQASPVLAKHDPVELAGVIYGWLARGLKSVVADDNSADAELAPLLKRLATAVPAARLMRAAQRVLEGRRALLAGANPNKDLLYEQWLLVLVGVDAAPAGH</sequence>
<dbReference type="InterPro" id="IPR004622">
    <property type="entry name" value="DNA_pol_HolB"/>
</dbReference>
<dbReference type="EC" id="2.7.7.7" evidence="1"/>
<dbReference type="Proteomes" id="UP000283734">
    <property type="component" value="Unassembled WGS sequence"/>
</dbReference>
<keyword evidence="6" id="KW-0239">DNA-directed DNA polymerase</keyword>
<dbReference type="GO" id="GO:0009360">
    <property type="term" value="C:DNA polymerase III complex"/>
    <property type="evidence" value="ECO:0007669"/>
    <property type="project" value="InterPro"/>
</dbReference>
<dbReference type="GO" id="GO:0008408">
    <property type="term" value="F:3'-5' exonuclease activity"/>
    <property type="evidence" value="ECO:0007669"/>
    <property type="project" value="InterPro"/>
</dbReference>
<dbReference type="Pfam" id="PF13177">
    <property type="entry name" value="DNA_pol3_delta2"/>
    <property type="match status" value="1"/>
</dbReference>
<dbReference type="Gene3D" id="3.40.50.300">
    <property type="entry name" value="P-loop containing nucleotide triphosphate hydrolases"/>
    <property type="match status" value="1"/>
</dbReference>
<dbReference type="EMBL" id="QYYA01000001">
    <property type="protein sequence ID" value="RJG19761.1"/>
    <property type="molecule type" value="Genomic_DNA"/>
</dbReference>
<dbReference type="InterPro" id="IPR050238">
    <property type="entry name" value="DNA_Rep/Repair_Clamp_Loader"/>
</dbReference>
<evidence type="ECO:0000259" key="8">
    <source>
        <dbReference type="Pfam" id="PF09115"/>
    </source>
</evidence>
<evidence type="ECO:0000313" key="10">
    <source>
        <dbReference type="Proteomes" id="UP000283734"/>
    </source>
</evidence>
<protein>
    <recommendedName>
        <fullName evidence="2">DNA polymerase III subunit delta'</fullName>
        <ecNumber evidence="1">2.7.7.7</ecNumber>
    </recommendedName>
</protein>
<evidence type="ECO:0000256" key="4">
    <source>
        <dbReference type="ARBA" id="ARBA00022695"/>
    </source>
</evidence>
<evidence type="ECO:0000256" key="1">
    <source>
        <dbReference type="ARBA" id="ARBA00012417"/>
    </source>
</evidence>
<proteinExistence type="predicted"/>
<dbReference type="PANTHER" id="PTHR11669">
    <property type="entry name" value="REPLICATION FACTOR C / DNA POLYMERASE III GAMMA-TAU SUBUNIT"/>
    <property type="match status" value="1"/>
</dbReference>
<dbReference type="AlphaFoldDB" id="A0A418Y2J2"/>
<dbReference type="NCBIfam" id="TIGR00678">
    <property type="entry name" value="holB"/>
    <property type="match status" value="1"/>
</dbReference>
<dbReference type="GO" id="GO:0006261">
    <property type="term" value="P:DNA-templated DNA replication"/>
    <property type="evidence" value="ECO:0007669"/>
    <property type="project" value="TreeGrafter"/>
</dbReference>
<dbReference type="PANTHER" id="PTHR11669:SF8">
    <property type="entry name" value="DNA POLYMERASE III SUBUNIT DELTA"/>
    <property type="match status" value="1"/>
</dbReference>
<dbReference type="RefSeq" id="WP_022984177.1">
    <property type="nucleotide sequence ID" value="NZ_CAXGPP010000019.1"/>
</dbReference>
<keyword evidence="4 9" id="KW-0548">Nucleotidyltransferase</keyword>
<dbReference type="GO" id="GO:0003677">
    <property type="term" value="F:DNA binding"/>
    <property type="evidence" value="ECO:0007669"/>
    <property type="project" value="InterPro"/>
</dbReference>
<evidence type="ECO:0000256" key="5">
    <source>
        <dbReference type="ARBA" id="ARBA00022705"/>
    </source>
</evidence>
<comment type="caution">
    <text evidence="9">The sequence shown here is derived from an EMBL/GenBank/DDBJ whole genome shotgun (WGS) entry which is preliminary data.</text>
</comment>
<evidence type="ECO:0000256" key="2">
    <source>
        <dbReference type="ARBA" id="ARBA00014363"/>
    </source>
</evidence>
<evidence type="ECO:0000313" key="9">
    <source>
        <dbReference type="EMBL" id="RJG19761.1"/>
    </source>
</evidence>
<name>A0A418Y2J2_9GAMM</name>
<keyword evidence="5" id="KW-0235">DNA replication</keyword>
<keyword evidence="3 9" id="KW-0808">Transferase</keyword>
<dbReference type="NCBIfam" id="NF004310">
    <property type="entry name" value="PRK05707.1"/>
    <property type="match status" value="1"/>
</dbReference>
<dbReference type="Pfam" id="PF09115">
    <property type="entry name" value="DNApol3-delta_C"/>
    <property type="match status" value="1"/>
</dbReference>
<dbReference type="InterPro" id="IPR027417">
    <property type="entry name" value="P-loop_NTPase"/>
</dbReference>
<dbReference type="SUPFAM" id="SSF52540">
    <property type="entry name" value="P-loop containing nucleoside triphosphate hydrolases"/>
    <property type="match status" value="1"/>
</dbReference>
<comment type="catalytic activity">
    <reaction evidence="7">
        <text>DNA(n) + a 2'-deoxyribonucleoside 5'-triphosphate = DNA(n+1) + diphosphate</text>
        <dbReference type="Rhea" id="RHEA:22508"/>
        <dbReference type="Rhea" id="RHEA-COMP:17339"/>
        <dbReference type="Rhea" id="RHEA-COMP:17340"/>
        <dbReference type="ChEBI" id="CHEBI:33019"/>
        <dbReference type="ChEBI" id="CHEBI:61560"/>
        <dbReference type="ChEBI" id="CHEBI:173112"/>
        <dbReference type="EC" id="2.7.7.7"/>
    </reaction>
</comment>
<organism evidence="9 10">
    <name type="scientific">Alcanivorax profundi</name>
    <dbReference type="NCBI Taxonomy" id="2338368"/>
    <lineage>
        <taxon>Bacteria</taxon>
        <taxon>Pseudomonadati</taxon>
        <taxon>Pseudomonadota</taxon>
        <taxon>Gammaproteobacteria</taxon>
        <taxon>Oceanospirillales</taxon>
        <taxon>Alcanivoracaceae</taxon>
        <taxon>Alcanivorax</taxon>
    </lineage>
</organism>